<dbReference type="Proteomes" id="UP000257323">
    <property type="component" value="Unassembled WGS sequence"/>
</dbReference>
<feature type="coiled-coil region" evidence="1">
    <location>
        <begin position="298"/>
        <end position="328"/>
    </location>
</feature>
<keyword evidence="1" id="KW-0175">Coiled coil</keyword>
<proteinExistence type="predicted"/>
<reference evidence="3" key="1">
    <citation type="submission" date="2018-08" db="EMBL/GenBank/DDBJ databases">
        <title>Genome analysis of the thermophilic bacterium of the candidate phylum Aminicenantes from deep subsurface aquifer revealed its physiology and ecological role.</title>
        <authorList>
            <person name="Kadnikov V.V."/>
            <person name="Mardanov A.V."/>
            <person name="Beletsky A.V."/>
            <person name="Karnachuk O.V."/>
            <person name="Ravin N.V."/>
        </authorList>
    </citation>
    <scope>NUCLEOTIDE SEQUENCE [LARGE SCALE GENOMIC DNA]</scope>
    <source>
        <strain evidence="3">BY38</strain>
    </source>
</reference>
<feature type="region of interest" description="Disordered" evidence="2">
    <location>
        <begin position="184"/>
        <end position="222"/>
    </location>
</feature>
<name>A0A3E2BP82_9BACT</name>
<gene>
    <name evidence="3" type="ORF">OP8BY_1717</name>
</gene>
<evidence type="ECO:0000256" key="2">
    <source>
        <dbReference type="SAM" id="MobiDB-lite"/>
    </source>
</evidence>
<dbReference type="EMBL" id="QUAH01000003">
    <property type="protein sequence ID" value="RFT16539.1"/>
    <property type="molecule type" value="Genomic_DNA"/>
</dbReference>
<dbReference type="AlphaFoldDB" id="A0A3E2BP82"/>
<comment type="caution">
    <text evidence="3">The sequence shown here is derived from an EMBL/GenBank/DDBJ whole genome shotgun (WGS) entry which is preliminary data.</text>
</comment>
<organism evidence="3">
    <name type="scientific">Candidatus Saccharicenans subterraneus</name>
    <dbReference type="NCBI Taxonomy" id="2508984"/>
    <lineage>
        <taxon>Bacteria</taxon>
        <taxon>Candidatus Aminicenantota</taxon>
        <taxon>Candidatus Aminicenantia</taxon>
        <taxon>Candidatus Aminicenantales</taxon>
        <taxon>Candidatus Saccharicenantaceae</taxon>
        <taxon>Candidatus Saccharicenans</taxon>
    </lineage>
</organism>
<accession>A0A3E2BP82</accession>
<protein>
    <submittedName>
        <fullName evidence="3">MJ0042 family finger-like protein</fullName>
    </submittedName>
</protein>
<evidence type="ECO:0000313" key="3">
    <source>
        <dbReference type="EMBL" id="RFT16539.1"/>
    </source>
</evidence>
<feature type="coiled-coil region" evidence="1">
    <location>
        <begin position="15"/>
        <end position="135"/>
    </location>
</feature>
<sequence length="435" mass="50497">MNEDSHLIKKPVSIIQEIENQLEDYLRRQREEIEKSLEERIQKERELARQQLAEIEQAVKREWLALEEYGRVWEQFEDRRQEILRKIKECLERIADRQQEIEKLTRATSEDVRAISQLHEELEELRRQSLEQAEVLKKGLEEKFGLRAEIPKPVETERPELDLTPELEKLRKVKELLLLESGITQPQPSKEAEEQAGQAVETVEPQPAVEPVTEPEKAAETRPFTVTEEVAEPTLEDKLAEEIRKTIAGRLESLQAEGPGEVAPSATSTESLEMITRKDLEEFYREEPANGSSPIGFYQKGKKNILEAEELLTRLREAIEEARKLNYKMAFVTAAKEQFYLKQEIISLQEGIRRYLLRVVFLANKKNFRFPALTQDILNQQVLEELSDQLAVQNWSSTDDLSRFEQRIIDLTASFKARTTPASIYYGALKKELEA</sequence>
<evidence type="ECO:0000256" key="1">
    <source>
        <dbReference type="SAM" id="Coils"/>
    </source>
</evidence>